<dbReference type="InterPro" id="IPR052343">
    <property type="entry name" value="Retrotransposon-Effector_Assoc"/>
</dbReference>
<dbReference type="InterPro" id="IPR000477">
    <property type="entry name" value="RT_dom"/>
</dbReference>
<dbReference type="PANTHER" id="PTHR46890:SF50">
    <property type="entry name" value="RNA-DIRECTED DNA POLYMERASE, EUKARYOTA, REVERSE TRANSCRIPTASE ZINC-BINDING DOMAIN PROTEIN-RELATED"/>
    <property type="match status" value="1"/>
</dbReference>
<protein>
    <recommendedName>
        <fullName evidence="1">Reverse transcriptase domain-containing protein</fullName>
    </recommendedName>
</protein>
<organism evidence="2 3">
    <name type="scientific">Trifolium subterraneum</name>
    <name type="common">Subterranean clover</name>
    <dbReference type="NCBI Taxonomy" id="3900"/>
    <lineage>
        <taxon>Eukaryota</taxon>
        <taxon>Viridiplantae</taxon>
        <taxon>Streptophyta</taxon>
        <taxon>Embryophyta</taxon>
        <taxon>Tracheophyta</taxon>
        <taxon>Spermatophyta</taxon>
        <taxon>Magnoliopsida</taxon>
        <taxon>eudicotyledons</taxon>
        <taxon>Gunneridae</taxon>
        <taxon>Pentapetalae</taxon>
        <taxon>rosids</taxon>
        <taxon>fabids</taxon>
        <taxon>Fabales</taxon>
        <taxon>Fabaceae</taxon>
        <taxon>Papilionoideae</taxon>
        <taxon>50 kb inversion clade</taxon>
        <taxon>NPAAA clade</taxon>
        <taxon>Hologalegina</taxon>
        <taxon>IRL clade</taxon>
        <taxon>Trifolieae</taxon>
        <taxon>Trifolium</taxon>
    </lineage>
</organism>
<dbReference type="PANTHER" id="PTHR46890">
    <property type="entry name" value="NON-LTR RETROLELEMENT REVERSE TRANSCRIPTASE-LIKE PROTEIN-RELATED"/>
    <property type="match status" value="1"/>
</dbReference>
<keyword evidence="3" id="KW-1185">Reference proteome</keyword>
<dbReference type="Pfam" id="PF00078">
    <property type="entry name" value="RVT_1"/>
    <property type="match status" value="1"/>
</dbReference>
<dbReference type="CDD" id="cd01650">
    <property type="entry name" value="RT_nLTR_like"/>
    <property type="match status" value="1"/>
</dbReference>
<evidence type="ECO:0000313" key="3">
    <source>
        <dbReference type="Proteomes" id="UP000242715"/>
    </source>
</evidence>
<feature type="domain" description="Reverse transcriptase" evidence="1">
    <location>
        <begin position="108"/>
        <end position="269"/>
    </location>
</feature>
<sequence>MNHFSESVNNQPTLDGIEFQGFDPGEVLTLTVPFTPTKIEEVVLSSDGDKSPGPDGFNFAFFKMFWGLLKDDVRVLFDKFFVKADLPRSFSSYFITLIPKVHSSFNIRDFNPISLVGSLYKIIAKVLAKRLTKVMDKLISPNQSAFIKGRQFVDGVLAVNEIIDLAKKSRKECLIFKVDFEKAYDSVSWNFLDYMMIRFGFGDQWCGWIKTCVFSGNLFVLVNDSPTEEINIQRGLKQGDPLASFLFLLVVEGLSGAIESAEELDMALYLHPLILEGGLGGLRRASCWWRNVSLLGDPEDAISDWFSEGVTKKVGNGHLTSFWFDPWLGGVPLRTRFQKLFQVSDQSVSTVGEMGSWVESQWVRDLRWRRDLFVWELNILESFYEILNHSTISAADDSWFWKHDLTGQYSVKSAFLALSRATTDDVIFSVEEERLLPKVWKTLAPSKVASFLGNFCKIGSESADHLFSFCNQISPVWYGMLRWLGVEMVPPRGVLGFLRFSWA</sequence>
<name>A0A2Z6NG15_TRISU</name>
<gene>
    <name evidence="2" type="ORF">TSUD_389350</name>
</gene>
<evidence type="ECO:0000259" key="1">
    <source>
        <dbReference type="Pfam" id="PF00078"/>
    </source>
</evidence>
<dbReference type="AlphaFoldDB" id="A0A2Z6NG15"/>
<reference evidence="3" key="1">
    <citation type="journal article" date="2017" name="Front. Plant Sci.">
        <title>Climate Clever Clovers: New Paradigm to Reduce the Environmental Footprint of Ruminants by Breeding Low Methanogenic Forages Utilizing Haplotype Variation.</title>
        <authorList>
            <person name="Kaur P."/>
            <person name="Appels R."/>
            <person name="Bayer P.E."/>
            <person name="Keeble-Gagnere G."/>
            <person name="Wang J."/>
            <person name="Hirakawa H."/>
            <person name="Shirasawa K."/>
            <person name="Vercoe P."/>
            <person name="Stefanova K."/>
            <person name="Durmic Z."/>
            <person name="Nichols P."/>
            <person name="Revell C."/>
            <person name="Isobe S.N."/>
            <person name="Edwards D."/>
            <person name="Erskine W."/>
        </authorList>
    </citation>
    <scope>NUCLEOTIDE SEQUENCE [LARGE SCALE GENOMIC DNA]</scope>
    <source>
        <strain evidence="3">cv. Daliak</strain>
    </source>
</reference>
<dbReference type="EMBL" id="DF973586">
    <property type="protein sequence ID" value="GAU35310.1"/>
    <property type="molecule type" value="Genomic_DNA"/>
</dbReference>
<evidence type="ECO:0000313" key="2">
    <source>
        <dbReference type="EMBL" id="GAU35310.1"/>
    </source>
</evidence>
<dbReference type="OrthoDB" id="1937198at2759"/>
<dbReference type="Proteomes" id="UP000242715">
    <property type="component" value="Unassembled WGS sequence"/>
</dbReference>
<proteinExistence type="predicted"/>
<accession>A0A2Z6NG15</accession>